<evidence type="ECO:0000313" key="1">
    <source>
        <dbReference type="EMBL" id="CAD8090076.1"/>
    </source>
</evidence>
<protein>
    <submittedName>
        <fullName evidence="1">Uncharacterized protein</fullName>
    </submittedName>
</protein>
<dbReference type="EMBL" id="CAJJDN010000055">
    <property type="protein sequence ID" value="CAD8090076.1"/>
    <property type="molecule type" value="Genomic_DNA"/>
</dbReference>
<dbReference type="Proteomes" id="UP000692954">
    <property type="component" value="Unassembled WGS sequence"/>
</dbReference>
<proteinExistence type="predicted"/>
<dbReference type="OrthoDB" id="295194at2759"/>
<organism evidence="1 2">
    <name type="scientific">Paramecium sonneborni</name>
    <dbReference type="NCBI Taxonomy" id="65129"/>
    <lineage>
        <taxon>Eukaryota</taxon>
        <taxon>Sar</taxon>
        <taxon>Alveolata</taxon>
        <taxon>Ciliophora</taxon>
        <taxon>Intramacronucleata</taxon>
        <taxon>Oligohymenophorea</taxon>
        <taxon>Peniculida</taxon>
        <taxon>Parameciidae</taxon>
        <taxon>Paramecium</taxon>
    </lineage>
</organism>
<accession>A0A8S1NI67</accession>
<sequence>MKQAILDFINSGILITKPIDAFYTDQFQNFTQECFDRLIDFYTKQQNNDKLKSAYLNLMKVVQNPKVENLNLLIFCATYIAQKAYYYQNGLNELSTKNIERIHLDCYHIITFTLNGVIVSDQYIETNLKKYFTDKYLNYTKKTVPTPQYVKPTKFFGRPLEFKKLESEEGSEFAQTLSGIFKPPTKHRKLPQVEEESYYQVKQSYKSPPLRRMKIDINSISPSLAQALHRSSLGFEKPKIINHPIMKSQLGEMNFIQRLKELESDGEQKIETKIQRSHRQNIVEQHNLTYPPKEYFQKNVKVDSLFKNFLELKYVLDQRKETMSSIKDINDFQPRVPYVPTYTPYLQFESTLPPKQQFIQKTSFEILPQSHELDKATISKFDIQAQTTKSTFNNQVNSTFFFKSNNKPNSLSKNSTQNSFFQYVNKQKEYKQKFDRFLSNESSPDRNINQINSQLLKKQNFLKKSLQRLKK</sequence>
<name>A0A8S1NI67_9CILI</name>
<comment type="caution">
    <text evidence="1">The sequence shown here is derived from an EMBL/GenBank/DDBJ whole genome shotgun (WGS) entry which is preliminary data.</text>
</comment>
<evidence type="ECO:0000313" key="2">
    <source>
        <dbReference type="Proteomes" id="UP000692954"/>
    </source>
</evidence>
<reference evidence="1" key="1">
    <citation type="submission" date="2021-01" db="EMBL/GenBank/DDBJ databases">
        <authorList>
            <consortium name="Genoscope - CEA"/>
            <person name="William W."/>
        </authorList>
    </citation>
    <scope>NUCLEOTIDE SEQUENCE</scope>
</reference>
<keyword evidence="2" id="KW-1185">Reference proteome</keyword>
<gene>
    <name evidence="1" type="ORF">PSON_ATCC_30995.1.T0550134</name>
</gene>
<dbReference type="AlphaFoldDB" id="A0A8S1NI67"/>